<keyword evidence="5" id="KW-0030">Aminoacyl-tRNA synthetase</keyword>
<dbReference type="PANTHER" id="PTHR42780">
    <property type="entry name" value="SOLEUCYL-TRNA SYNTHETASE"/>
    <property type="match status" value="1"/>
</dbReference>
<keyword evidence="10" id="KW-1185">Reference proteome</keyword>
<comment type="catalytic activity">
    <reaction evidence="6">
        <text>tRNA(Ile) + L-isoleucine + ATP = L-isoleucyl-tRNA(Ile) + AMP + diphosphate</text>
        <dbReference type="Rhea" id="RHEA:11060"/>
        <dbReference type="Rhea" id="RHEA-COMP:9666"/>
        <dbReference type="Rhea" id="RHEA-COMP:9695"/>
        <dbReference type="ChEBI" id="CHEBI:30616"/>
        <dbReference type="ChEBI" id="CHEBI:33019"/>
        <dbReference type="ChEBI" id="CHEBI:58045"/>
        <dbReference type="ChEBI" id="CHEBI:78442"/>
        <dbReference type="ChEBI" id="CHEBI:78528"/>
        <dbReference type="ChEBI" id="CHEBI:456215"/>
        <dbReference type="EC" id="6.1.1.5"/>
    </reaction>
</comment>
<dbReference type="InterPro" id="IPR013155">
    <property type="entry name" value="M/V/L/I-tRNA-synth_anticd-bd"/>
</dbReference>
<dbReference type="Pfam" id="PF08264">
    <property type="entry name" value="Anticodon_1"/>
    <property type="match status" value="1"/>
</dbReference>
<keyword evidence="4" id="KW-0648">Protein biosynthesis</keyword>
<evidence type="ECO:0000256" key="2">
    <source>
        <dbReference type="ARBA" id="ARBA00022741"/>
    </source>
</evidence>
<dbReference type="SUPFAM" id="SSF52374">
    <property type="entry name" value="Nucleotidylyl transferase"/>
    <property type="match status" value="1"/>
</dbReference>
<evidence type="ECO:0000256" key="4">
    <source>
        <dbReference type="ARBA" id="ARBA00022917"/>
    </source>
</evidence>
<evidence type="ECO:0000259" key="7">
    <source>
        <dbReference type="Pfam" id="PF00133"/>
    </source>
</evidence>
<organism evidence="9 10">
    <name type="scientific">Candidatus Magnetaquiglobus chichijimensis</name>
    <dbReference type="NCBI Taxonomy" id="3141448"/>
    <lineage>
        <taxon>Bacteria</taxon>
        <taxon>Pseudomonadati</taxon>
        <taxon>Pseudomonadota</taxon>
        <taxon>Magnetococcia</taxon>
        <taxon>Magnetococcales</taxon>
        <taxon>Candidatus Magnetaquicoccaceae</taxon>
        <taxon>Candidatus Magnetaquiglobus</taxon>
    </lineage>
</organism>
<keyword evidence="2" id="KW-0547">Nucleotide-binding</keyword>
<dbReference type="InterPro" id="IPR033709">
    <property type="entry name" value="Anticodon_Ile_ABEc"/>
</dbReference>
<dbReference type="EMBL" id="BAAFGK010000004">
    <property type="protein sequence ID" value="GAB0056970.1"/>
    <property type="molecule type" value="Genomic_DNA"/>
</dbReference>
<dbReference type="InterPro" id="IPR002300">
    <property type="entry name" value="aa-tRNA-synth_Ia"/>
</dbReference>
<dbReference type="InterPro" id="IPR023586">
    <property type="entry name" value="Ile-tRNA-ligase_type2"/>
</dbReference>
<reference evidence="9 10" key="1">
    <citation type="submission" date="2024-05" db="EMBL/GenBank/DDBJ databases">
        <authorList>
            <consortium name="Candidatus Magnetaquicoccaceae bacterium FCR-1 genome sequencing consortium"/>
            <person name="Shimoshige H."/>
            <person name="Shimamura S."/>
            <person name="Taoka A."/>
            <person name="Kobayashi H."/>
            <person name="Maekawa T."/>
        </authorList>
    </citation>
    <scope>NUCLEOTIDE SEQUENCE [LARGE SCALE GENOMIC DNA]</scope>
    <source>
        <strain evidence="9 10">FCR-1</strain>
    </source>
</reference>
<evidence type="ECO:0000259" key="8">
    <source>
        <dbReference type="Pfam" id="PF08264"/>
    </source>
</evidence>
<keyword evidence="1 9" id="KW-0436">Ligase</keyword>
<dbReference type="Proteomes" id="UP001628193">
    <property type="component" value="Unassembled WGS sequence"/>
</dbReference>
<dbReference type="InterPro" id="IPR009080">
    <property type="entry name" value="tRNAsynth_Ia_anticodon-bd"/>
</dbReference>
<dbReference type="EC" id="6.1.1.5" evidence="9"/>
<comment type="caution">
    <text evidence="9">The sequence shown here is derived from an EMBL/GenBank/DDBJ whole genome shotgun (WGS) entry which is preliminary data.</text>
</comment>
<evidence type="ECO:0000256" key="1">
    <source>
        <dbReference type="ARBA" id="ARBA00022598"/>
    </source>
</evidence>
<dbReference type="InterPro" id="IPR009008">
    <property type="entry name" value="Val/Leu/Ile-tRNA-synth_edit"/>
</dbReference>
<dbReference type="CDD" id="cd07961">
    <property type="entry name" value="Anticodon_Ia_Ile_ABEc"/>
    <property type="match status" value="1"/>
</dbReference>
<reference evidence="9 10" key="2">
    <citation type="submission" date="2024-09" db="EMBL/GenBank/DDBJ databases">
        <title>Draft genome sequence of Candidatus Magnetaquicoccaceae bacterium FCR-1.</title>
        <authorList>
            <person name="Shimoshige H."/>
            <person name="Shimamura S."/>
            <person name="Taoka A."/>
            <person name="Kobayashi H."/>
            <person name="Maekawa T."/>
        </authorList>
    </citation>
    <scope>NUCLEOTIDE SEQUENCE [LARGE SCALE GENOMIC DNA]</scope>
    <source>
        <strain evidence="9 10">FCR-1</strain>
    </source>
</reference>
<dbReference type="Gene3D" id="3.40.50.620">
    <property type="entry name" value="HUPs"/>
    <property type="match status" value="2"/>
</dbReference>
<dbReference type="Pfam" id="PF19302">
    <property type="entry name" value="DUF5915"/>
    <property type="match status" value="1"/>
</dbReference>
<evidence type="ECO:0000256" key="3">
    <source>
        <dbReference type="ARBA" id="ARBA00022840"/>
    </source>
</evidence>
<feature type="domain" description="Methionyl/Valyl/Leucyl/Isoleucyl-tRNA synthetase anticodon-binding" evidence="8">
    <location>
        <begin position="775"/>
        <end position="925"/>
    </location>
</feature>
<evidence type="ECO:0000256" key="6">
    <source>
        <dbReference type="ARBA" id="ARBA00048359"/>
    </source>
</evidence>
<keyword evidence="3" id="KW-0067">ATP-binding</keyword>
<feature type="domain" description="Aminoacyl-tRNA synthetase class Ia" evidence="7">
    <location>
        <begin position="189"/>
        <end position="714"/>
    </location>
</feature>
<dbReference type="Gene3D" id="1.10.730.10">
    <property type="entry name" value="Isoleucyl-tRNA Synthetase, Domain 1"/>
    <property type="match status" value="1"/>
</dbReference>
<evidence type="ECO:0000313" key="10">
    <source>
        <dbReference type="Proteomes" id="UP001628193"/>
    </source>
</evidence>
<name>A0ABQ0C7V1_9PROT</name>
<feature type="domain" description="Aminoacyl-tRNA synthetase class Ia" evidence="7">
    <location>
        <begin position="18"/>
        <end position="147"/>
    </location>
</feature>
<protein>
    <submittedName>
        <fullName evidence="9">Isoleucine--tRNA ligase</fullName>
        <ecNumber evidence="9">6.1.1.5</ecNumber>
    </submittedName>
</protein>
<dbReference type="Pfam" id="PF00133">
    <property type="entry name" value="tRNA-synt_1"/>
    <property type="match status" value="2"/>
</dbReference>
<dbReference type="InterPro" id="IPR014729">
    <property type="entry name" value="Rossmann-like_a/b/a_fold"/>
</dbReference>
<evidence type="ECO:0000313" key="9">
    <source>
        <dbReference type="EMBL" id="GAB0056970.1"/>
    </source>
</evidence>
<sequence>MYKKAQKYPNFVQIEQDMLDFWKKKQIFQKLKDKNSQGEVWSFQDGPITANNPMGVHHAWGRTLKDIFQRYHAMQGKRLRYQNGFDCQGLWVEVEIEKEHGFASKKDIKAFGIERFISACKERVLTFAAKQTEQSIRLGYWMDWDDPDQLRRLRDALRAGAEQVTYTAANGQTITASPESIIGALGSPEFGGSYFTFSNENNYTIWSFLKKCHEDGHIYRGTDVMPWCPRCGTGLSQMELADGRKIVEHDAVYVRFPLRDHPGEAFLVWTTTPWTLTSNVAVAVNPEMTYVKVRHKDWIYYVGKENLHSKRHQLLETEGVKQQARLPALAQLLQGQGGHVEILGEIPGSALLGIAYHGPLDDLEALNIPGGVTPFGPAKGIEQTATMAHRAIAWKEITSNEGTGIVHIAPGCGKEDYDLGRENHLPVVAPLDENGVFQDKFGAYAHLPVKTANQNVITALKESGRLVAKERYPHVYPHCWRCKTELVYRLIDGWYIDMSWRDRIQAVVGSVRWIPGDGEAREQDWLRNMGDWLISKKRFWGLALPIWECSCGWFTVIGGQEELAAKAVAGWEAFQGHSPHRPYIDQVKIACEACGGHAHRVEDVGNPWLDAGIVPFSTLNYRRDPEYWRQFFPAHMVIECFPGQFRNWFYSLLAMSVKLDGRAPFRTLLGHALVRDERGEEMHKSAGNSILFDEAADVLGAEVMRYLYASQNPSVNLNFPDLKHKDGHVVHTDAEARRKLLVFWNCYSFFVSYATLDGWTPGPEDPLPAQREPLDRWILSRLQGLVKQAHEMFEAVTVYRLVAHFESFVEDLSNWYLRRSRRRIWGNGLNPDKRATYATLHETLVTCLELLAPILPFFTEAIYQNLVCSVDPKAPESIHLRPYPQVDATRVDAGLEQSIDIAIRMKNIVLNLRNECQIKVRQPLNRMAIFTNVPAERVVLGEPDLQAQILEECNIKEMDLLASADQTGVRISVVPNYKTLGPKTGSAMPRAAEAIGHLDAMALYWKVIVERETWPLPMPDGTVIELTATDLKFSFDAGQGRIAVWDGGVLVVLDIVITPELAHEGLARDFNRVAQNMRREIGLDMNDRVVIVFDAPAAVVDAVRVHDDYLRGELLAEVIRHQPGLTAETTASLAGGKVTLHMEKVAD</sequence>
<evidence type="ECO:0000256" key="5">
    <source>
        <dbReference type="ARBA" id="ARBA00023146"/>
    </source>
</evidence>
<dbReference type="SUPFAM" id="SSF50677">
    <property type="entry name" value="ValRS/IleRS/LeuRS editing domain"/>
    <property type="match status" value="1"/>
</dbReference>
<gene>
    <name evidence="9" type="primary">ileS</name>
    <name evidence="9" type="ORF">SIID45300_01288</name>
</gene>
<dbReference type="GO" id="GO:0004822">
    <property type="term" value="F:isoleucine-tRNA ligase activity"/>
    <property type="evidence" value="ECO:0007669"/>
    <property type="project" value="UniProtKB-EC"/>
</dbReference>
<dbReference type="PANTHER" id="PTHR42780:SF1">
    <property type="entry name" value="ISOLEUCINE--TRNA LIGASE, CYTOPLASMIC"/>
    <property type="match status" value="1"/>
</dbReference>
<accession>A0ABQ0C7V1</accession>
<proteinExistence type="predicted"/>
<dbReference type="SUPFAM" id="SSF47323">
    <property type="entry name" value="Anticodon-binding domain of a subclass of class I aminoacyl-tRNA synthetases"/>
    <property type="match status" value="1"/>
</dbReference>